<accession>A0AAD5DT57</accession>
<evidence type="ECO:0000256" key="1">
    <source>
        <dbReference type="PROSITE-ProRule" id="PRU00023"/>
    </source>
</evidence>
<feature type="repeat" description="ANK" evidence="1">
    <location>
        <begin position="215"/>
        <end position="247"/>
    </location>
</feature>
<sequence>MAPKPTAKAADLGDRWIYAVGDGNWGRVAALLQCRGGLQAGQALTGTADALLPLAGTLGHADMIERLLAAGFGVDDSTHYGCTALWMVAFHKPPHALRCIDILLSKGANLNATSRELTTPLAMAAMEGHLDICRRLLAAGADVNVRTNLKGSALYLACQEGQVVQLLLDAGADINITTNDGATVLTAAAAGGSTEAVSALLAAGAGSQLEAPSYTGLRPLQCAADFLRADTVAQLLQLGARVDVRDSEGKTPLMGAVVGLTGRIVEDIWKDDTLGDAEQLEEVEDATADCEEVIDQLLCAGADPNVRWRQQYTPLLYAAHGSPAGPYCGVLRKLLAAGADLYATTAVGASALDIARLAMEVDPKHLPALQLLEAAAR</sequence>
<name>A0AAD5DT57_9CHLO</name>
<dbReference type="AlphaFoldDB" id="A0AAD5DT57"/>
<dbReference type="SUPFAM" id="SSF48403">
    <property type="entry name" value="Ankyrin repeat"/>
    <property type="match status" value="1"/>
</dbReference>
<evidence type="ECO:0000313" key="3">
    <source>
        <dbReference type="Proteomes" id="UP001205105"/>
    </source>
</evidence>
<proteinExistence type="predicted"/>
<dbReference type="Gene3D" id="1.25.40.20">
    <property type="entry name" value="Ankyrin repeat-containing domain"/>
    <property type="match status" value="3"/>
</dbReference>
<organism evidence="2 3">
    <name type="scientific">Chlorella ohadii</name>
    <dbReference type="NCBI Taxonomy" id="2649997"/>
    <lineage>
        <taxon>Eukaryota</taxon>
        <taxon>Viridiplantae</taxon>
        <taxon>Chlorophyta</taxon>
        <taxon>core chlorophytes</taxon>
        <taxon>Trebouxiophyceae</taxon>
        <taxon>Chlorellales</taxon>
        <taxon>Chlorellaceae</taxon>
        <taxon>Chlorella clade</taxon>
        <taxon>Chlorella</taxon>
    </lineage>
</organism>
<feature type="repeat" description="ANK" evidence="1">
    <location>
        <begin position="116"/>
        <end position="148"/>
    </location>
</feature>
<dbReference type="PANTHER" id="PTHR46224:SF6">
    <property type="entry name" value="ANKYRIN REPEAT FAMILY PROTEIN"/>
    <property type="match status" value="1"/>
</dbReference>
<dbReference type="EMBL" id="JADXDR010000058">
    <property type="protein sequence ID" value="KAI7841944.1"/>
    <property type="molecule type" value="Genomic_DNA"/>
</dbReference>
<dbReference type="InterPro" id="IPR002110">
    <property type="entry name" value="Ankyrin_rpt"/>
</dbReference>
<evidence type="ECO:0000313" key="2">
    <source>
        <dbReference type="EMBL" id="KAI7841944.1"/>
    </source>
</evidence>
<dbReference type="Proteomes" id="UP001205105">
    <property type="component" value="Unassembled WGS sequence"/>
</dbReference>
<dbReference type="PROSITE" id="PS50297">
    <property type="entry name" value="ANK_REP_REGION"/>
    <property type="match status" value="1"/>
</dbReference>
<dbReference type="Pfam" id="PF00023">
    <property type="entry name" value="Ank"/>
    <property type="match status" value="1"/>
</dbReference>
<keyword evidence="1" id="KW-0040">ANK repeat</keyword>
<reference evidence="2" key="1">
    <citation type="submission" date="2020-11" db="EMBL/GenBank/DDBJ databases">
        <title>Chlorella ohadii genome sequencing and assembly.</title>
        <authorList>
            <person name="Murik O."/>
            <person name="Treves H."/>
            <person name="Kedem I."/>
            <person name="Shotland Y."/>
            <person name="Kaplan A."/>
        </authorList>
    </citation>
    <scope>NUCLEOTIDE SEQUENCE</scope>
    <source>
        <strain evidence="2">1</strain>
    </source>
</reference>
<gene>
    <name evidence="2" type="ORF">COHA_004471</name>
</gene>
<dbReference type="PRINTS" id="PR01415">
    <property type="entry name" value="ANKYRIN"/>
</dbReference>
<dbReference type="Pfam" id="PF12796">
    <property type="entry name" value="Ank_2"/>
    <property type="match status" value="1"/>
</dbReference>
<keyword evidence="3" id="KW-1185">Reference proteome</keyword>
<protein>
    <submittedName>
        <fullName evidence="2">Uncharacterized protein</fullName>
    </submittedName>
</protein>
<dbReference type="PROSITE" id="PS50088">
    <property type="entry name" value="ANK_REPEAT"/>
    <property type="match status" value="2"/>
</dbReference>
<dbReference type="SMART" id="SM00248">
    <property type="entry name" value="ANK"/>
    <property type="match status" value="7"/>
</dbReference>
<dbReference type="InterPro" id="IPR036770">
    <property type="entry name" value="Ankyrin_rpt-contain_sf"/>
</dbReference>
<comment type="caution">
    <text evidence="2">The sequence shown here is derived from an EMBL/GenBank/DDBJ whole genome shotgun (WGS) entry which is preliminary data.</text>
</comment>
<dbReference type="InterPro" id="IPR051616">
    <property type="entry name" value="Cul2-RING_E3_ligase_SR"/>
</dbReference>
<dbReference type="PANTHER" id="PTHR46224">
    <property type="entry name" value="ANKYRIN REPEAT FAMILY PROTEIN"/>
    <property type="match status" value="1"/>
</dbReference>